<dbReference type="GO" id="GO:0003677">
    <property type="term" value="F:DNA binding"/>
    <property type="evidence" value="ECO:0007669"/>
    <property type="project" value="InterPro"/>
</dbReference>
<keyword evidence="4" id="KW-1185">Reference proteome</keyword>
<dbReference type="InterPro" id="IPR002104">
    <property type="entry name" value="Integrase_catalytic"/>
</dbReference>
<evidence type="ECO:0000256" key="1">
    <source>
        <dbReference type="ARBA" id="ARBA00023172"/>
    </source>
</evidence>
<reference evidence="3 4" key="1">
    <citation type="submission" date="2016-04" db="EMBL/GenBank/DDBJ databases">
        <title>Draft genome sequence of freshwater magnetotactic bacteria Magnetospirillum marisnigri SP-1 and Magnetospirillum moscoviense BB-1.</title>
        <authorList>
            <person name="Koziaeva V."/>
            <person name="Dziuba M.V."/>
            <person name="Ivanov T.M."/>
            <person name="Kuznetsov B."/>
            <person name="Grouzdev D.S."/>
        </authorList>
    </citation>
    <scope>NUCLEOTIDE SEQUENCE [LARGE SCALE GENOMIC DNA]</scope>
    <source>
        <strain evidence="3 4">SP-1</strain>
    </source>
</reference>
<evidence type="ECO:0000313" key="4">
    <source>
        <dbReference type="Proteomes" id="UP000078428"/>
    </source>
</evidence>
<name>A0A178MA89_9PROT</name>
<dbReference type="InterPro" id="IPR013762">
    <property type="entry name" value="Integrase-like_cat_sf"/>
</dbReference>
<keyword evidence="1" id="KW-0233">DNA recombination</keyword>
<protein>
    <recommendedName>
        <fullName evidence="2">Tyr recombinase domain-containing protein</fullName>
    </recommendedName>
</protein>
<dbReference type="CDD" id="cd00397">
    <property type="entry name" value="DNA_BRE_C"/>
    <property type="match status" value="1"/>
</dbReference>
<dbReference type="Gene3D" id="1.10.443.10">
    <property type="entry name" value="Intergrase catalytic core"/>
    <property type="match status" value="1"/>
</dbReference>
<organism evidence="3 4">
    <name type="scientific">Paramagnetospirillum marisnigri</name>
    <dbReference type="NCBI Taxonomy" id="1285242"/>
    <lineage>
        <taxon>Bacteria</taxon>
        <taxon>Pseudomonadati</taxon>
        <taxon>Pseudomonadota</taxon>
        <taxon>Alphaproteobacteria</taxon>
        <taxon>Rhodospirillales</taxon>
        <taxon>Magnetospirillaceae</taxon>
        <taxon>Paramagnetospirillum</taxon>
    </lineage>
</organism>
<accession>A0A178MA89</accession>
<dbReference type="EMBL" id="LWQT01000100">
    <property type="protein sequence ID" value="OAN45463.1"/>
    <property type="molecule type" value="Genomic_DNA"/>
</dbReference>
<dbReference type="InterPro" id="IPR011010">
    <property type="entry name" value="DNA_brk_join_enz"/>
</dbReference>
<evidence type="ECO:0000259" key="2">
    <source>
        <dbReference type="PROSITE" id="PS51898"/>
    </source>
</evidence>
<feature type="domain" description="Tyr recombinase" evidence="2">
    <location>
        <begin position="269"/>
        <end position="458"/>
    </location>
</feature>
<gene>
    <name evidence="3" type="ORF">A6A04_20870</name>
</gene>
<dbReference type="Pfam" id="PF00589">
    <property type="entry name" value="Phage_integrase"/>
    <property type="match status" value="1"/>
</dbReference>
<dbReference type="SUPFAM" id="SSF56349">
    <property type="entry name" value="DNA breaking-rejoining enzymes"/>
    <property type="match status" value="1"/>
</dbReference>
<dbReference type="STRING" id="1285242.A6A04_20870"/>
<proteinExistence type="predicted"/>
<dbReference type="GO" id="GO:0015074">
    <property type="term" value="P:DNA integration"/>
    <property type="evidence" value="ECO:0007669"/>
    <property type="project" value="InterPro"/>
</dbReference>
<sequence>MGAGQDAWDRRRLRRFAHYAAGQGWRPEDITSDHMLRYFSVLKHEAINGYEWEAYGRVCKTWNRLVDTVPGWPGKAVTVVRKRTPYMVKLEDLAQGLRAELVGYLDFLAGDGAADHGDGPLFLKDMPRKALSPVTVKLRQTQMLQYISALVAKGYPLDSLATVDAITSTRAISDAFDFFVERAGGKVPTQVQFIAIAMRGLLYHRLTGGLRRRVRHDRDSPPPSLVTDARLDLLEQIIKQSAPTERGLRAKNKRCLAQFDHRNLGKLLHLPATLLKEAKTTGGKDGARLAEAALAIEMLLMCPIRVGNLVSLDLVRHFIKSSPGPKGTIHLSIPKDEVKNRRAIEFELPPHLARMLDRHVRDFRPLVPGCGSTWLFPSTDGGPRSYKLMSRHIAGIIRTRAGLIMTSHQFRHLAGKMFLEDTPAGHETVREVLGHASIDTTTENYTGIDQVKAGRTYDRSVLKLRDQTKFITSKRRKK</sequence>
<dbReference type="PROSITE" id="PS51898">
    <property type="entry name" value="TYR_RECOMBINASE"/>
    <property type="match status" value="1"/>
</dbReference>
<evidence type="ECO:0000313" key="3">
    <source>
        <dbReference type="EMBL" id="OAN45463.1"/>
    </source>
</evidence>
<comment type="caution">
    <text evidence="3">The sequence shown here is derived from an EMBL/GenBank/DDBJ whole genome shotgun (WGS) entry which is preliminary data.</text>
</comment>
<dbReference type="Proteomes" id="UP000078428">
    <property type="component" value="Unassembled WGS sequence"/>
</dbReference>
<dbReference type="AlphaFoldDB" id="A0A178MA89"/>
<dbReference type="GO" id="GO:0006310">
    <property type="term" value="P:DNA recombination"/>
    <property type="evidence" value="ECO:0007669"/>
    <property type="project" value="UniProtKB-KW"/>
</dbReference>